<keyword evidence="11" id="KW-1185">Reference proteome</keyword>
<feature type="domain" description="Fervidolysin-like N-terminal prodomain" evidence="9">
    <location>
        <begin position="44"/>
        <end position="122"/>
    </location>
</feature>
<evidence type="ECO:0000313" key="10">
    <source>
        <dbReference type="EMBL" id="NMO22784.1"/>
    </source>
</evidence>
<evidence type="ECO:0000256" key="5">
    <source>
        <dbReference type="PIRSR" id="PIRSR615500-1"/>
    </source>
</evidence>
<dbReference type="GO" id="GO:0005509">
    <property type="term" value="F:calcium ion binding"/>
    <property type="evidence" value="ECO:0007669"/>
    <property type="project" value="InterPro"/>
</dbReference>
<dbReference type="SUPFAM" id="SSF49313">
    <property type="entry name" value="Cadherin-like"/>
    <property type="match status" value="1"/>
</dbReference>
<dbReference type="PROSITE" id="PS00138">
    <property type="entry name" value="SUBTILASE_SER"/>
    <property type="match status" value="1"/>
</dbReference>
<dbReference type="Gene3D" id="3.40.50.200">
    <property type="entry name" value="Peptidase S8/S53 domain"/>
    <property type="match status" value="1"/>
</dbReference>
<name>A0A848M068_9BACT</name>
<evidence type="ECO:0000256" key="2">
    <source>
        <dbReference type="ARBA" id="ARBA00022670"/>
    </source>
</evidence>
<evidence type="ECO:0000256" key="6">
    <source>
        <dbReference type="PROSITE-ProRule" id="PRU01240"/>
    </source>
</evidence>
<organism evidence="10 11">
    <name type="scientific">Pyxidicoccus fallax</name>
    <dbReference type="NCBI Taxonomy" id="394095"/>
    <lineage>
        <taxon>Bacteria</taxon>
        <taxon>Pseudomonadati</taxon>
        <taxon>Myxococcota</taxon>
        <taxon>Myxococcia</taxon>
        <taxon>Myxococcales</taxon>
        <taxon>Cystobacterineae</taxon>
        <taxon>Myxococcaceae</taxon>
        <taxon>Pyxidicoccus</taxon>
    </lineage>
</organism>
<keyword evidence="3 6" id="KW-0378">Hydrolase</keyword>
<dbReference type="SUPFAM" id="SSF52743">
    <property type="entry name" value="Subtilisin-like"/>
    <property type="match status" value="1"/>
</dbReference>
<dbReference type="InterPro" id="IPR034204">
    <property type="entry name" value="PfSUB1-like_cat_dom"/>
</dbReference>
<feature type="domain" description="Peptidase S8/S53" evidence="8">
    <location>
        <begin position="172"/>
        <end position="434"/>
    </location>
</feature>
<dbReference type="GO" id="GO:0006508">
    <property type="term" value="P:proteolysis"/>
    <property type="evidence" value="ECO:0007669"/>
    <property type="project" value="UniProtKB-KW"/>
</dbReference>
<dbReference type="Pfam" id="PF22148">
    <property type="entry name" value="Fervidolysin_NPro-like"/>
    <property type="match status" value="1"/>
</dbReference>
<dbReference type="InterPro" id="IPR023828">
    <property type="entry name" value="Peptidase_S8_Ser-AS"/>
</dbReference>
<dbReference type="Gene3D" id="2.60.40.10">
    <property type="entry name" value="Immunoglobulins"/>
    <property type="match status" value="1"/>
</dbReference>
<dbReference type="InterPro" id="IPR015500">
    <property type="entry name" value="Peptidase_S8_subtilisin-rel"/>
</dbReference>
<accession>A0A848M068</accession>
<protein>
    <submittedName>
        <fullName evidence="10">S8 family serine peptidase</fullName>
    </submittedName>
</protein>
<dbReference type="PANTHER" id="PTHR43806:SF11">
    <property type="entry name" value="CEREVISIN-RELATED"/>
    <property type="match status" value="1"/>
</dbReference>
<dbReference type="PROSITE" id="PS00137">
    <property type="entry name" value="SUBTILASE_HIS"/>
    <property type="match status" value="1"/>
</dbReference>
<dbReference type="EMBL" id="JABBJJ010000473">
    <property type="protein sequence ID" value="NMO22784.1"/>
    <property type="molecule type" value="Genomic_DNA"/>
</dbReference>
<evidence type="ECO:0000313" key="11">
    <source>
        <dbReference type="Proteomes" id="UP000518300"/>
    </source>
</evidence>
<reference evidence="10 11" key="1">
    <citation type="submission" date="2020-04" db="EMBL/GenBank/DDBJ databases">
        <title>Draft genome of Pyxidicoccus fallax type strain.</title>
        <authorList>
            <person name="Whitworth D.E."/>
        </authorList>
    </citation>
    <scope>NUCLEOTIDE SEQUENCE [LARGE SCALE GENOMIC DNA]</scope>
    <source>
        <strain evidence="10 11">DSM 14698</strain>
    </source>
</reference>
<dbReference type="InterPro" id="IPR054399">
    <property type="entry name" value="Fervidolysin-like_N_prodom"/>
</dbReference>
<feature type="active site" description="Charge relay system" evidence="5 6">
    <location>
        <position position="234"/>
    </location>
</feature>
<dbReference type="InterPro" id="IPR013783">
    <property type="entry name" value="Ig-like_fold"/>
</dbReference>
<dbReference type="InterPro" id="IPR022398">
    <property type="entry name" value="Peptidase_S8_His-AS"/>
</dbReference>
<dbReference type="GO" id="GO:0016020">
    <property type="term" value="C:membrane"/>
    <property type="evidence" value="ECO:0007669"/>
    <property type="project" value="InterPro"/>
</dbReference>
<dbReference type="PROSITE" id="PS51257">
    <property type="entry name" value="PROKAR_LIPOPROTEIN"/>
    <property type="match status" value="1"/>
</dbReference>
<proteinExistence type="inferred from homology"/>
<evidence type="ECO:0000256" key="3">
    <source>
        <dbReference type="ARBA" id="ARBA00022801"/>
    </source>
</evidence>
<evidence type="ECO:0000256" key="1">
    <source>
        <dbReference type="ARBA" id="ARBA00011073"/>
    </source>
</evidence>
<dbReference type="InterPro" id="IPR023827">
    <property type="entry name" value="Peptidase_S8_Asp-AS"/>
</dbReference>
<evidence type="ECO:0000259" key="8">
    <source>
        <dbReference type="Pfam" id="PF00082"/>
    </source>
</evidence>
<evidence type="ECO:0000256" key="7">
    <source>
        <dbReference type="RuleBase" id="RU003355"/>
    </source>
</evidence>
<evidence type="ECO:0000256" key="4">
    <source>
        <dbReference type="ARBA" id="ARBA00022825"/>
    </source>
</evidence>
<dbReference type="InterPro" id="IPR050131">
    <property type="entry name" value="Peptidase_S8_subtilisin-like"/>
</dbReference>
<gene>
    <name evidence="10" type="ORF">HG543_49195</name>
</gene>
<dbReference type="PANTHER" id="PTHR43806">
    <property type="entry name" value="PEPTIDASE S8"/>
    <property type="match status" value="1"/>
</dbReference>
<dbReference type="Proteomes" id="UP000518300">
    <property type="component" value="Unassembled WGS sequence"/>
</dbReference>
<dbReference type="AlphaFoldDB" id="A0A848M068"/>
<sequence length="1017" mass="109386">MTRLLQYSRLRSMSAFRLPGVRAGFLAAALVLGCGERPAPPPPAPMAAPERTHVEGEVLVRFRDGVQAMESDASRVLVGARVMHRFRSLTGLQHVKLPQGTTVEQALEHYRRDPRVAFAEPNYLYTLDALSDDARFRELWGLHNTGQTLGGVDVDLNAPEAWALTQGSEADVVAVIDTGIDFTHPDLAPNMWANPGEVAGNGVDDDGNGYVDDIHGIDAMDEARTKPPMDNHGHGTHVAGTIAARGDNALGVVGVSPRTKLLACKVADDEGLFSLDAAIRCLDYLAELKTRERHPVNVIATNNSWSGSQPSESLEEAITRHLHAGILFVASAGNTGYHLDLPWATSFPSEYLLPNLISVGATDASDRRASFSAYGRQKVDVFAPGVSILSTVPRGGYAVYSGTSMAAPHVTGLVALLHAQAPERDWRALRNLVLSGGQEVPGLRHLSVTGRRIRAVDTGGVGSLSCENQALMKRLEPGSDVVLGGQEWWNDSEGQVTLAALNIRCGEAAGPVTVQLDVEPFSIVLRDDGQGPDRAAGDGIATAVWTHSRLDPVTFTFPDGDTVTAYPRYAAVPRPFEISTTWRPRYGRNARFQTDIVTAGTQGPWEVQWDLDYDGRFDVDVTQTQAPPETPTQRLTAAVLYDSPPRDAEQVAVRILDASGRASFTVGFPPDYNLVHPHSVKLESDVLVPQVNHPFTLDVSFIAPADSHPWTVEWDLDHDGQTFRPTETDVILTPAEQGSSKSLGRLVRTEVFSRQGVNRVAMRITTRDGHPSLLKTWGAAAVCGPPFLRDVSVEGSGTVEPVTVGLVAQAEPGCEPILRYHWDFDGDGRFDAVTAEPSIQHVYADNPVGGASQRGMVRVESAGGHLDRTFEVPVENAPPSVEPIPEQTVTSTTVMMYQVRASDPAGAGDALTYSLSGIPGDWVSVSETGLLSWSAPKAWLSTQGARARFEVVVRDDEGAEARVPVVLLADLEPEPIPTSPVVPGGSKGCSATGGGLPAALALLAFLPWVRGRRRYRS</sequence>
<dbReference type="CDD" id="cd07473">
    <property type="entry name" value="Peptidases_S8_Subtilisin_like"/>
    <property type="match status" value="1"/>
</dbReference>
<dbReference type="InterPro" id="IPR036852">
    <property type="entry name" value="Peptidase_S8/S53_dom_sf"/>
</dbReference>
<dbReference type="InterPro" id="IPR000209">
    <property type="entry name" value="Peptidase_S8/S53_dom"/>
</dbReference>
<dbReference type="PROSITE" id="PS00136">
    <property type="entry name" value="SUBTILASE_ASP"/>
    <property type="match status" value="1"/>
</dbReference>
<comment type="similarity">
    <text evidence="1 6 7">Belongs to the peptidase S8 family.</text>
</comment>
<dbReference type="PRINTS" id="PR00723">
    <property type="entry name" value="SUBTILISIN"/>
</dbReference>
<dbReference type="GO" id="GO:0004252">
    <property type="term" value="F:serine-type endopeptidase activity"/>
    <property type="evidence" value="ECO:0007669"/>
    <property type="project" value="UniProtKB-UniRule"/>
</dbReference>
<dbReference type="Pfam" id="PF00082">
    <property type="entry name" value="Peptidase_S8"/>
    <property type="match status" value="1"/>
</dbReference>
<comment type="caution">
    <text evidence="10">The sequence shown here is derived from an EMBL/GenBank/DDBJ whole genome shotgun (WGS) entry which is preliminary data.</text>
</comment>
<dbReference type="InterPro" id="IPR015919">
    <property type="entry name" value="Cadherin-like_sf"/>
</dbReference>
<feature type="active site" description="Charge relay system" evidence="5 6">
    <location>
        <position position="177"/>
    </location>
</feature>
<feature type="active site" description="Charge relay system" evidence="5 6">
    <location>
        <position position="404"/>
    </location>
</feature>
<keyword evidence="2 6" id="KW-0645">Protease</keyword>
<keyword evidence="4 6" id="KW-0720">Serine protease</keyword>
<dbReference type="PROSITE" id="PS51892">
    <property type="entry name" value="SUBTILASE"/>
    <property type="match status" value="1"/>
</dbReference>
<evidence type="ECO:0000259" key="9">
    <source>
        <dbReference type="Pfam" id="PF22148"/>
    </source>
</evidence>
<dbReference type="RefSeq" id="WP_169351909.1">
    <property type="nucleotide sequence ID" value="NZ_JABBJJ010000473.1"/>
</dbReference>